<sequence>MEDQNSLVVMVPGPQNITINQAIQQVVDGGIIEISDGVYREFIEIKNSTKHFIIKSSSGNVLIEPPIGGNKGILYIHNNSGLVIFEGLTFQNSYSMIDGYGGAGTVDGAKVTFVNCAFINNRGEQPSAGGGALFITNNSKVYILNSRFTNNIDKNYGGAIAIVSGSKGWIVNSEFNGNRTNIAGHRNIASGGAIHVGDAKIRVADSVFLSNESGFAGGAIYSIGRWDYPLTDVIVVNSRFELNKAKKATNINTPSPNEGGAIHTEDNAKTSIYYSVFTNNQAEIGGAISLYRSETEVYTSVFESNQASLSYFGGSISATSNDTSLDAQINRPSARLIIKDSIFKGDNKSFFAKDAGGVYVAGDANRLFGNNNVSRMGTSDENRAHVVIENTAFLGLFSRDDGGHGGAVMLDLANFQINDSLFFGNSSANGGAISVIQNSYGTITFSKFIKNKSKFGGAIYGSGSVIDILDNIFSSNELFTIGADPNVSYGAALFMAVMDERFLDAKGEVRSNIFSENKGLPIYDRDNKSYPINHVIYYNNQFYTNTFQNLSVYTNSNPNYCCNDVSKLNTITIYRNVGVEYTKKGFSNTSLASPHVYGLIRQFPPVVRIDRSSIVPYILYGSGGSNAFLNNQTVGEWGFIYDPSQQNYTLRIGEHSYSVTQQTINSPFIKFNKFSNPARVEWSISNIQSSDLIDLDIDMVDYISISLFGEVSLANLYDKLEYRLFVITKYGGYVIENEKSPLLEAPSNFLALFDVNDQDKVGFITIYNAGGGVLNCQISSKNSQNVLVETPELNFERVANIKFVVQQFLNRNFEATLSVNCGIGGDKNILLRVLIVDQLFKEFLPIISR</sequence>
<dbReference type="SMART" id="SM00710">
    <property type="entry name" value="PbH1"/>
    <property type="match status" value="5"/>
</dbReference>
<feature type="domain" description="PI-PLC Y-box" evidence="1">
    <location>
        <begin position="547"/>
        <end position="633"/>
    </location>
</feature>
<name>A0A0P6XCW6_9CHLR</name>
<dbReference type="PROSITE" id="PS50008">
    <property type="entry name" value="PIPLC_Y_DOMAIN"/>
    <property type="match status" value="1"/>
</dbReference>
<dbReference type="InterPro" id="IPR006626">
    <property type="entry name" value="PbH1"/>
</dbReference>
<dbReference type="AlphaFoldDB" id="A0A0P6XCW6"/>
<dbReference type="InterPro" id="IPR001711">
    <property type="entry name" value="PLipase_C_Pinositol-sp_Y"/>
</dbReference>
<dbReference type="PANTHER" id="PTHR11319">
    <property type="entry name" value="G PROTEIN-COUPLED RECEPTOR-RELATED"/>
    <property type="match status" value="1"/>
</dbReference>
<evidence type="ECO:0000313" key="2">
    <source>
        <dbReference type="EMBL" id="KPL77593.1"/>
    </source>
</evidence>
<protein>
    <recommendedName>
        <fullName evidence="1">PI-PLC Y-box domain-containing protein</fullName>
    </recommendedName>
</protein>
<dbReference type="GO" id="GO:0035556">
    <property type="term" value="P:intracellular signal transduction"/>
    <property type="evidence" value="ECO:0007669"/>
    <property type="project" value="InterPro"/>
</dbReference>
<dbReference type="Proteomes" id="UP000050514">
    <property type="component" value="Unassembled WGS sequence"/>
</dbReference>
<organism evidence="2 3">
    <name type="scientific">Bellilinea caldifistulae</name>
    <dbReference type="NCBI Taxonomy" id="360411"/>
    <lineage>
        <taxon>Bacteria</taxon>
        <taxon>Bacillati</taxon>
        <taxon>Chloroflexota</taxon>
        <taxon>Anaerolineae</taxon>
        <taxon>Anaerolineales</taxon>
        <taxon>Anaerolineaceae</taxon>
        <taxon>Bellilinea</taxon>
    </lineage>
</organism>
<dbReference type="InterPro" id="IPR012334">
    <property type="entry name" value="Pectin_lyas_fold"/>
</dbReference>
<evidence type="ECO:0000259" key="1">
    <source>
        <dbReference type="PROSITE" id="PS50008"/>
    </source>
</evidence>
<dbReference type="InterPro" id="IPR011050">
    <property type="entry name" value="Pectin_lyase_fold/virulence"/>
</dbReference>
<keyword evidence="3" id="KW-1185">Reference proteome</keyword>
<dbReference type="SUPFAM" id="SSF51126">
    <property type="entry name" value="Pectin lyase-like"/>
    <property type="match status" value="2"/>
</dbReference>
<proteinExistence type="predicted"/>
<reference evidence="2 3" key="1">
    <citation type="submission" date="2015-07" db="EMBL/GenBank/DDBJ databases">
        <title>Draft genome of Bellilinea caldifistulae DSM 17877.</title>
        <authorList>
            <person name="Hemp J."/>
            <person name="Ward L.M."/>
            <person name="Pace L.A."/>
            <person name="Fischer W.W."/>
        </authorList>
    </citation>
    <scope>NUCLEOTIDE SEQUENCE [LARGE SCALE GENOMIC DNA]</scope>
    <source>
        <strain evidence="2 3">GOMI-1</strain>
    </source>
</reference>
<dbReference type="STRING" id="360411.AC812_03420"/>
<comment type="caution">
    <text evidence="2">The sequence shown here is derived from an EMBL/GenBank/DDBJ whole genome shotgun (WGS) entry which is preliminary data.</text>
</comment>
<dbReference type="GO" id="GO:0006629">
    <property type="term" value="P:lipid metabolic process"/>
    <property type="evidence" value="ECO:0007669"/>
    <property type="project" value="InterPro"/>
</dbReference>
<accession>A0A0P6XCW6</accession>
<gene>
    <name evidence="2" type="ORF">AC812_03420</name>
</gene>
<evidence type="ECO:0000313" key="3">
    <source>
        <dbReference type="Proteomes" id="UP000050514"/>
    </source>
</evidence>
<dbReference type="PANTHER" id="PTHR11319:SF35">
    <property type="entry name" value="OUTER MEMBRANE PROTEIN PMPC-RELATED"/>
    <property type="match status" value="1"/>
</dbReference>
<dbReference type="EMBL" id="LGHJ01000009">
    <property type="protein sequence ID" value="KPL77593.1"/>
    <property type="molecule type" value="Genomic_DNA"/>
</dbReference>
<dbReference type="Gene3D" id="2.160.20.10">
    <property type="entry name" value="Single-stranded right-handed beta-helix, Pectin lyase-like"/>
    <property type="match status" value="1"/>
</dbReference>
<dbReference type="GO" id="GO:0004435">
    <property type="term" value="F:phosphatidylinositol-4,5-bisphosphate phospholipase C activity"/>
    <property type="evidence" value="ECO:0007669"/>
    <property type="project" value="InterPro"/>
</dbReference>